<dbReference type="AlphaFoldDB" id="A0A9D4T5H6"/>
<gene>
    <name evidence="10" type="ORF">HPB52_009570</name>
</gene>
<evidence type="ECO:0000256" key="7">
    <source>
        <dbReference type="ARBA" id="ARBA00023180"/>
    </source>
</evidence>
<evidence type="ECO:0000256" key="3">
    <source>
        <dbReference type="ARBA" id="ARBA00022692"/>
    </source>
</evidence>
<reference evidence="10" key="2">
    <citation type="submission" date="2021-09" db="EMBL/GenBank/DDBJ databases">
        <authorList>
            <person name="Jia N."/>
            <person name="Wang J."/>
            <person name="Shi W."/>
            <person name="Du L."/>
            <person name="Sun Y."/>
            <person name="Zhan W."/>
            <person name="Jiang J."/>
            <person name="Wang Q."/>
            <person name="Zhang B."/>
            <person name="Ji P."/>
            <person name="Sakyi L.B."/>
            <person name="Cui X."/>
            <person name="Yuan T."/>
            <person name="Jiang B."/>
            <person name="Yang W."/>
            <person name="Lam T.T.-Y."/>
            <person name="Chang Q."/>
            <person name="Ding S."/>
            <person name="Wang X."/>
            <person name="Zhu J."/>
            <person name="Ruan X."/>
            <person name="Zhao L."/>
            <person name="Wei J."/>
            <person name="Que T."/>
            <person name="Du C."/>
            <person name="Cheng J."/>
            <person name="Dai P."/>
            <person name="Han X."/>
            <person name="Huang E."/>
            <person name="Gao Y."/>
            <person name="Liu J."/>
            <person name="Shao H."/>
            <person name="Ye R."/>
            <person name="Li L."/>
            <person name="Wei W."/>
            <person name="Wang X."/>
            <person name="Wang C."/>
            <person name="Huo Q."/>
            <person name="Li W."/>
            <person name="Guo W."/>
            <person name="Chen H."/>
            <person name="Chen S."/>
            <person name="Zhou L."/>
            <person name="Zhou L."/>
            <person name="Ni X."/>
            <person name="Tian J."/>
            <person name="Zhou Y."/>
            <person name="Sheng Y."/>
            <person name="Liu T."/>
            <person name="Pan Y."/>
            <person name="Xia L."/>
            <person name="Li J."/>
            <person name="Zhao F."/>
            <person name="Cao W."/>
        </authorList>
    </citation>
    <scope>NUCLEOTIDE SEQUENCE</scope>
    <source>
        <strain evidence="10">Rsan-2018</strain>
        <tissue evidence="10">Larvae</tissue>
    </source>
</reference>
<evidence type="ECO:0000256" key="5">
    <source>
        <dbReference type="ARBA" id="ARBA00022989"/>
    </source>
</evidence>
<keyword evidence="11" id="KW-1185">Reference proteome</keyword>
<dbReference type="VEuPathDB" id="VectorBase:RSAN_042363"/>
<evidence type="ECO:0000256" key="6">
    <source>
        <dbReference type="ARBA" id="ARBA00023136"/>
    </source>
</evidence>
<evidence type="ECO:0000256" key="2">
    <source>
        <dbReference type="ARBA" id="ARBA00008284"/>
    </source>
</evidence>
<dbReference type="PANTHER" id="PTHR21016:SF1">
    <property type="entry name" value="TM2 DOMAIN-CONTAINING PROTEIN 1"/>
    <property type="match status" value="1"/>
</dbReference>
<dbReference type="Pfam" id="PF05154">
    <property type="entry name" value="TM2"/>
    <property type="match status" value="1"/>
</dbReference>
<keyword evidence="7" id="KW-0325">Glycoprotein</keyword>
<comment type="subcellular location">
    <subcellularLocation>
        <location evidence="1">Membrane</location>
        <topology evidence="1">Multi-pass membrane protein</topology>
    </subcellularLocation>
</comment>
<dbReference type="InterPro" id="IPR007829">
    <property type="entry name" value="TM2"/>
</dbReference>
<evidence type="ECO:0000259" key="9">
    <source>
        <dbReference type="Pfam" id="PF05154"/>
    </source>
</evidence>
<protein>
    <recommendedName>
        <fullName evidence="9">TM2 domain-containing protein</fullName>
    </recommendedName>
</protein>
<comment type="similarity">
    <text evidence="2">Belongs to the TM2 family.</text>
</comment>
<dbReference type="EMBL" id="JABSTV010001246">
    <property type="protein sequence ID" value="KAH7976197.1"/>
    <property type="molecule type" value="Genomic_DNA"/>
</dbReference>
<dbReference type="InterPro" id="IPR050932">
    <property type="entry name" value="TM2D1-3-like"/>
</dbReference>
<dbReference type="PANTHER" id="PTHR21016">
    <property type="entry name" value="BETA-AMYLOID BINDING PROTEIN-RELATED"/>
    <property type="match status" value="1"/>
</dbReference>
<keyword evidence="4" id="KW-0732">Signal</keyword>
<name>A0A9D4T5H6_RHISA</name>
<dbReference type="Proteomes" id="UP000821837">
    <property type="component" value="Chromosome 10"/>
</dbReference>
<reference evidence="10" key="1">
    <citation type="journal article" date="2020" name="Cell">
        <title>Large-Scale Comparative Analyses of Tick Genomes Elucidate Their Genetic Diversity and Vector Capacities.</title>
        <authorList>
            <consortium name="Tick Genome and Microbiome Consortium (TIGMIC)"/>
            <person name="Jia N."/>
            <person name="Wang J."/>
            <person name="Shi W."/>
            <person name="Du L."/>
            <person name="Sun Y."/>
            <person name="Zhan W."/>
            <person name="Jiang J.F."/>
            <person name="Wang Q."/>
            <person name="Zhang B."/>
            <person name="Ji P."/>
            <person name="Bell-Sakyi L."/>
            <person name="Cui X.M."/>
            <person name="Yuan T.T."/>
            <person name="Jiang B.G."/>
            <person name="Yang W.F."/>
            <person name="Lam T.T."/>
            <person name="Chang Q.C."/>
            <person name="Ding S.J."/>
            <person name="Wang X.J."/>
            <person name="Zhu J.G."/>
            <person name="Ruan X.D."/>
            <person name="Zhao L."/>
            <person name="Wei J.T."/>
            <person name="Ye R.Z."/>
            <person name="Que T.C."/>
            <person name="Du C.H."/>
            <person name="Zhou Y.H."/>
            <person name="Cheng J.X."/>
            <person name="Dai P.F."/>
            <person name="Guo W.B."/>
            <person name="Han X.H."/>
            <person name="Huang E.J."/>
            <person name="Li L.F."/>
            <person name="Wei W."/>
            <person name="Gao Y.C."/>
            <person name="Liu J.Z."/>
            <person name="Shao H.Z."/>
            <person name="Wang X."/>
            <person name="Wang C.C."/>
            <person name="Yang T.C."/>
            <person name="Huo Q.B."/>
            <person name="Li W."/>
            <person name="Chen H.Y."/>
            <person name="Chen S.E."/>
            <person name="Zhou L.G."/>
            <person name="Ni X.B."/>
            <person name="Tian J.H."/>
            <person name="Sheng Y."/>
            <person name="Liu T."/>
            <person name="Pan Y.S."/>
            <person name="Xia L.Y."/>
            <person name="Li J."/>
            <person name="Zhao F."/>
            <person name="Cao W.C."/>
        </authorList>
    </citation>
    <scope>NUCLEOTIDE SEQUENCE</scope>
    <source>
        <strain evidence="10">Rsan-2018</strain>
    </source>
</reference>
<evidence type="ECO:0000256" key="8">
    <source>
        <dbReference type="SAM" id="Phobius"/>
    </source>
</evidence>
<feature type="transmembrane region" description="Helical" evidence="8">
    <location>
        <begin position="418"/>
        <end position="438"/>
    </location>
</feature>
<keyword evidence="5 8" id="KW-1133">Transmembrane helix</keyword>
<feature type="transmembrane region" description="Helical" evidence="8">
    <location>
        <begin position="537"/>
        <end position="559"/>
    </location>
</feature>
<proteinExistence type="inferred from homology"/>
<accession>A0A9D4T5H6</accession>
<feature type="domain" description="TM2" evidence="9">
    <location>
        <begin position="507"/>
        <end position="555"/>
    </location>
</feature>
<keyword evidence="3 8" id="KW-0812">Transmembrane</keyword>
<comment type="caution">
    <text evidence="10">The sequence shown here is derived from an EMBL/GenBank/DDBJ whole genome shotgun (WGS) entry which is preliminary data.</text>
</comment>
<evidence type="ECO:0000313" key="10">
    <source>
        <dbReference type="EMBL" id="KAH7976197.1"/>
    </source>
</evidence>
<keyword evidence="6 8" id="KW-0472">Membrane</keyword>
<dbReference type="GO" id="GO:0016020">
    <property type="term" value="C:membrane"/>
    <property type="evidence" value="ECO:0007669"/>
    <property type="project" value="UniProtKB-SubCell"/>
</dbReference>
<dbReference type="VEuPathDB" id="VectorBase:RSAN_034830"/>
<evidence type="ECO:0000256" key="1">
    <source>
        <dbReference type="ARBA" id="ARBA00004141"/>
    </source>
</evidence>
<organism evidence="10 11">
    <name type="scientific">Rhipicephalus sanguineus</name>
    <name type="common">Brown dog tick</name>
    <name type="synonym">Ixodes sanguineus</name>
    <dbReference type="NCBI Taxonomy" id="34632"/>
    <lineage>
        <taxon>Eukaryota</taxon>
        <taxon>Metazoa</taxon>
        <taxon>Ecdysozoa</taxon>
        <taxon>Arthropoda</taxon>
        <taxon>Chelicerata</taxon>
        <taxon>Arachnida</taxon>
        <taxon>Acari</taxon>
        <taxon>Parasitiformes</taxon>
        <taxon>Ixodida</taxon>
        <taxon>Ixodoidea</taxon>
        <taxon>Ixodidae</taxon>
        <taxon>Rhipicephalinae</taxon>
        <taxon>Rhipicephalus</taxon>
        <taxon>Rhipicephalus</taxon>
    </lineage>
</organism>
<evidence type="ECO:0000256" key="4">
    <source>
        <dbReference type="ARBA" id="ARBA00022729"/>
    </source>
</evidence>
<feature type="transmembrane region" description="Helical" evidence="8">
    <location>
        <begin position="513"/>
        <end position="530"/>
    </location>
</feature>
<sequence length="596" mass="65549">MKTRMGFGTWTRGKKINLEVGARGGCAKSHAVAMVAFHRDGRQLELLSQQHVSKSSSWSTLGKLLHLQAPLGVGTSVALPCESHGTASHGFISQHPFRKPQKIPAVVTPSGVVPIVPFWRPQKIAEVSIMVGCSPTCLADAEVYCFTRLQLSTSTPWSSQEATASIRNTAGSSAYHTGAASAYHRTRRGHRSPARRYLPVATYDEIAEEFEASDIHCNPDGPVTYEAFIKELKVIMGRHEVRVNSRKGVQCKPWWDTEVKAALKARRAANREHRSAIRHLSAEDCEQAWHKYLELKRHMQQLVQRKIAESDHKKLKELTTPGRSGIQNFWRYISALDRKSPSRPTPREEATGEPVSDVKKQITDYIQNVFGTPAPVAAAENVTHITPAPGHSQAKDCEWKVSRVALELRREDSAGVKAMLAFAYALLLSIAANCAALYEANCSTLLMGQYSCAAPEIDPATQQPKTCGPANQARVLCTAADGIVCKNGTGTGRDTFEKAIACRYTNGYSFETALLLSVFLGMFGVDRFYLGYPAIGLAKFCTLGFMFLGQLVDIILISMQVVGPADGSHYVISYFGPCLRFLGVDNDTYVLPQDDW</sequence>
<evidence type="ECO:0000313" key="11">
    <source>
        <dbReference type="Proteomes" id="UP000821837"/>
    </source>
</evidence>